<dbReference type="Gene3D" id="3.30.40.10">
    <property type="entry name" value="Zinc/RING finger domain, C3HC4 (zinc finger)"/>
    <property type="match status" value="1"/>
</dbReference>
<reference evidence="1" key="1">
    <citation type="submission" date="2017-02" db="UniProtKB">
        <authorList>
            <consortium name="WormBaseParasite"/>
        </authorList>
    </citation>
    <scope>IDENTIFICATION</scope>
</reference>
<dbReference type="InterPro" id="IPR011011">
    <property type="entry name" value="Znf_FYVE_PHD"/>
</dbReference>
<proteinExistence type="predicted"/>
<dbReference type="InterPro" id="IPR013083">
    <property type="entry name" value="Znf_RING/FYVE/PHD"/>
</dbReference>
<dbReference type="SUPFAM" id="SSF57903">
    <property type="entry name" value="FYVE/PHD zinc finger"/>
    <property type="match status" value="1"/>
</dbReference>
<name>A0A0R3R3Q9_9BILA</name>
<organism evidence="1">
    <name type="scientific">Brugia timori</name>
    <dbReference type="NCBI Taxonomy" id="42155"/>
    <lineage>
        <taxon>Eukaryota</taxon>
        <taxon>Metazoa</taxon>
        <taxon>Ecdysozoa</taxon>
        <taxon>Nematoda</taxon>
        <taxon>Chromadorea</taxon>
        <taxon>Rhabditida</taxon>
        <taxon>Spirurina</taxon>
        <taxon>Spiruromorpha</taxon>
        <taxon>Filarioidea</taxon>
        <taxon>Onchocercidae</taxon>
        <taxon>Brugia</taxon>
    </lineage>
</organism>
<evidence type="ECO:0000313" key="1">
    <source>
        <dbReference type="WBParaSite" id="BTMF_0001464901-mRNA-1"/>
    </source>
</evidence>
<dbReference type="AlphaFoldDB" id="A0A0R3R3Q9"/>
<protein>
    <submittedName>
        <fullName evidence="1">Ground-like domain-containing protein</fullName>
    </submittedName>
</protein>
<sequence>LRQKEAIGKRTAVANISNEAGTSRAENVIVNKEMLGGCCVCADENGWESNPLVYCDGPNCEVAVHQGICFFIF</sequence>
<dbReference type="WBParaSite" id="BTMF_0001464901-mRNA-1">
    <property type="protein sequence ID" value="BTMF_0001464901-mRNA-1"/>
    <property type="gene ID" value="BTMF_0001464901"/>
</dbReference>
<dbReference type="STRING" id="42155.A0A0R3R3Q9"/>
<accession>A0A0R3R3Q9</accession>